<evidence type="ECO:0000259" key="2">
    <source>
        <dbReference type="SMART" id="SM00834"/>
    </source>
</evidence>
<dbReference type="NCBIfam" id="TIGR02605">
    <property type="entry name" value="CxxC_CxxC_SSSS"/>
    <property type="match status" value="1"/>
</dbReference>
<evidence type="ECO:0000313" key="3">
    <source>
        <dbReference type="EMBL" id="MCO1335631.1"/>
    </source>
</evidence>
<dbReference type="PANTHER" id="PTHR34404:SF2">
    <property type="entry name" value="CONSERVED SERINE RICH PROTEIN"/>
    <property type="match status" value="1"/>
</dbReference>
<accession>A0A9X2ETQ4</accession>
<dbReference type="Proteomes" id="UP001139028">
    <property type="component" value="Unassembled WGS sequence"/>
</dbReference>
<dbReference type="AlphaFoldDB" id="A0A9X2ETQ4"/>
<dbReference type="PANTHER" id="PTHR34404">
    <property type="entry name" value="REGULATORY PROTEIN, FMDB FAMILY"/>
    <property type="match status" value="1"/>
</dbReference>
<dbReference type="RefSeq" id="WP_252470536.1">
    <property type="nucleotide sequence ID" value="NZ_JALBWM010000072.1"/>
</dbReference>
<sequence length="95" mass="10049">MPIYEYQCNACGHEMEALQRMSDDPLKDCPACDEAELHKKISAAGFRLKGAGWYETDFKTGSKKNLAGGESTNSGKTNSSKAKGGQSGTAAAKTA</sequence>
<organism evidence="3 4">
    <name type="scientific">Microbulbifer okhotskensis</name>
    <dbReference type="NCBI Taxonomy" id="2926617"/>
    <lineage>
        <taxon>Bacteria</taxon>
        <taxon>Pseudomonadati</taxon>
        <taxon>Pseudomonadota</taxon>
        <taxon>Gammaproteobacteria</taxon>
        <taxon>Cellvibrionales</taxon>
        <taxon>Microbulbiferaceae</taxon>
        <taxon>Microbulbifer</taxon>
    </lineage>
</organism>
<dbReference type="InterPro" id="IPR013429">
    <property type="entry name" value="Regulatory_FmdB_Zinc_ribbon"/>
</dbReference>
<dbReference type="EMBL" id="JALBWM010000072">
    <property type="protein sequence ID" value="MCO1335631.1"/>
    <property type="molecule type" value="Genomic_DNA"/>
</dbReference>
<comment type="caution">
    <text evidence="3">The sequence shown here is derived from an EMBL/GenBank/DDBJ whole genome shotgun (WGS) entry which is preliminary data.</text>
</comment>
<keyword evidence="4" id="KW-1185">Reference proteome</keyword>
<reference evidence="3" key="1">
    <citation type="journal article" date="2022" name="Arch. Microbiol.">
        <title>Microbulbifer okhotskensis sp. nov., isolated from a deep bottom sediment of the Okhotsk Sea.</title>
        <authorList>
            <person name="Romanenko L."/>
            <person name="Kurilenko V."/>
            <person name="Otstavnykh N."/>
            <person name="Velansky P."/>
            <person name="Isaeva M."/>
            <person name="Mikhailov V."/>
        </authorList>
    </citation>
    <scope>NUCLEOTIDE SEQUENCE</scope>
    <source>
        <strain evidence="3">OS29</strain>
    </source>
</reference>
<gene>
    <name evidence="3" type="ORF">MO867_14930</name>
</gene>
<feature type="region of interest" description="Disordered" evidence="1">
    <location>
        <begin position="59"/>
        <end position="95"/>
    </location>
</feature>
<dbReference type="Pfam" id="PF09723">
    <property type="entry name" value="Zn_ribbon_8"/>
    <property type="match status" value="1"/>
</dbReference>
<evidence type="ECO:0000313" key="4">
    <source>
        <dbReference type="Proteomes" id="UP001139028"/>
    </source>
</evidence>
<dbReference type="SMART" id="SM00834">
    <property type="entry name" value="CxxC_CXXC_SSSS"/>
    <property type="match status" value="1"/>
</dbReference>
<name>A0A9X2ETQ4_9GAMM</name>
<proteinExistence type="predicted"/>
<feature type="domain" description="Putative regulatory protein FmdB zinc ribbon" evidence="2">
    <location>
        <begin position="1"/>
        <end position="42"/>
    </location>
</feature>
<feature type="compositionally biased region" description="Polar residues" evidence="1">
    <location>
        <begin position="70"/>
        <end position="81"/>
    </location>
</feature>
<evidence type="ECO:0000256" key="1">
    <source>
        <dbReference type="SAM" id="MobiDB-lite"/>
    </source>
</evidence>
<protein>
    <submittedName>
        <fullName evidence="3">Zinc ribbon domain-containing protein</fullName>
    </submittedName>
</protein>